<organism evidence="2 3">
    <name type="scientific">Paenimyroides ummariense</name>
    <dbReference type="NCBI Taxonomy" id="913024"/>
    <lineage>
        <taxon>Bacteria</taxon>
        <taxon>Pseudomonadati</taxon>
        <taxon>Bacteroidota</taxon>
        <taxon>Flavobacteriia</taxon>
        <taxon>Flavobacteriales</taxon>
        <taxon>Flavobacteriaceae</taxon>
        <taxon>Paenimyroides</taxon>
    </lineage>
</organism>
<gene>
    <name evidence="2" type="ORF">SAMN05421741_10418</name>
</gene>
<keyword evidence="3" id="KW-1185">Reference proteome</keyword>
<dbReference type="GO" id="GO:0071281">
    <property type="term" value="P:cellular response to iron ion"/>
    <property type="evidence" value="ECO:0007669"/>
    <property type="project" value="TreeGrafter"/>
</dbReference>
<dbReference type="PROSITE" id="PS51257">
    <property type="entry name" value="PROKAR_LIPOPROTEIN"/>
    <property type="match status" value="1"/>
</dbReference>
<dbReference type="InterPro" id="IPR002491">
    <property type="entry name" value="ABC_transptr_periplasmic_BD"/>
</dbReference>
<protein>
    <submittedName>
        <fullName evidence="2">Iron complex transport system substrate-binding protein</fullName>
    </submittedName>
</protein>
<dbReference type="STRING" id="913024.SAMN05421741_10418"/>
<dbReference type="Gene3D" id="3.40.50.1980">
    <property type="entry name" value="Nitrogenase molybdenum iron protein domain"/>
    <property type="match status" value="2"/>
</dbReference>
<dbReference type="SUPFAM" id="SSF53807">
    <property type="entry name" value="Helical backbone' metal receptor"/>
    <property type="match status" value="1"/>
</dbReference>
<accession>A0A1I4Y6D7</accession>
<reference evidence="3" key="1">
    <citation type="submission" date="2016-10" db="EMBL/GenBank/DDBJ databases">
        <authorList>
            <person name="Varghese N."/>
            <person name="Submissions S."/>
        </authorList>
    </citation>
    <scope>NUCLEOTIDE SEQUENCE [LARGE SCALE GENOMIC DNA]</scope>
    <source>
        <strain evidence="3">DS-12</strain>
    </source>
</reference>
<dbReference type="InterPro" id="IPR050902">
    <property type="entry name" value="ABC_Transporter_SBP"/>
</dbReference>
<dbReference type="Proteomes" id="UP000199036">
    <property type="component" value="Unassembled WGS sequence"/>
</dbReference>
<dbReference type="EMBL" id="FOVI01000004">
    <property type="protein sequence ID" value="SFN33099.1"/>
    <property type="molecule type" value="Genomic_DNA"/>
</dbReference>
<evidence type="ECO:0000313" key="3">
    <source>
        <dbReference type="Proteomes" id="UP000199036"/>
    </source>
</evidence>
<dbReference type="AlphaFoldDB" id="A0A1I4Y6D7"/>
<name>A0A1I4Y6D7_9FLAO</name>
<dbReference type="CDD" id="cd01141">
    <property type="entry name" value="TroA_d"/>
    <property type="match status" value="1"/>
</dbReference>
<evidence type="ECO:0000313" key="2">
    <source>
        <dbReference type="EMBL" id="SFN33099.1"/>
    </source>
</evidence>
<proteinExistence type="predicted"/>
<dbReference type="RefSeq" id="WP_091519524.1">
    <property type="nucleotide sequence ID" value="NZ_FOVI01000004.1"/>
</dbReference>
<dbReference type="OrthoDB" id="9812528at2"/>
<dbReference type="Pfam" id="PF01497">
    <property type="entry name" value="Peripla_BP_2"/>
    <property type="match status" value="1"/>
</dbReference>
<sequence>MNLSKYVLLTVFIAFVSCKKTTETTTAKVENSIEFANGLEIHNYNDFVVMKVTKPWPNATKTFTYVCAKSNKNLPDSLAKYTFIQTPVKNLVATSTTHISSIVALNETDKLVGFPNLDYISSADVRQKIDAEKVKELSDKHSLNFEKTVDLQPQLIVGLSMDSETAKFNQFEKAGIPVLYNADWVETSPLGKAEWVKFFGVLFDQQQKANEYFNNIVTEYNNAKKLVGNVTNRPTVLSGAIFQDVWYVPQGESWMAAFIKDAGGNYLWSDSKGTGSLSLSFEAVFEKAMNGDVWIGPGEFTTFDQMVAANKHYGKFAAFQNKKIYSYSIKKGPTGGLIFYEDAPNRPDLVLKDLISILHPNVLPNYKPAFIEALK</sequence>
<dbReference type="PANTHER" id="PTHR30535">
    <property type="entry name" value="VITAMIN B12-BINDING PROTEIN"/>
    <property type="match status" value="1"/>
</dbReference>
<dbReference type="PROSITE" id="PS50983">
    <property type="entry name" value="FE_B12_PBP"/>
    <property type="match status" value="1"/>
</dbReference>
<feature type="domain" description="Fe/B12 periplasmic-binding" evidence="1">
    <location>
        <begin position="90"/>
        <end position="362"/>
    </location>
</feature>
<evidence type="ECO:0000259" key="1">
    <source>
        <dbReference type="PROSITE" id="PS50983"/>
    </source>
</evidence>
<dbReference type="PANTHER" id="PTHR30535:SF34">
    <property type="entry name" value="MOLYBDATE-BINDING PROTEIN MOLA"/>
    <property type="match status" value="1"/>
</dbReference>